<gene>
    <name evidence="9" type="ORF">IWQ62_003135</name>
</gene>
<keyword evidence="10" id="KW-1185">Reference proteome</keyword>
<dbReference type="Pfam" id="PF00241">
    <property type="entry name" value="Cofilin_ADF"/>
    <property type="match status" value="1"/>
</dbReference>
<keyword evidence="2 5" id="KW-0808">Transferase</keyword>
<dbReference type="PROSITE" id="PS51686">
    <property type="entry name" value="SAM_MT_RSMB_NOP"/>
    <property type="match status" value="1"/>
</dbReference>
<feature type="active site" description="Nucleophile" evidence="5">
    <location>
        <position position="310"/>
    </location>
</feature>
<accession>A0A9W8AP75</accession>
<feature type="domain" description="SAM-dependent MTase RsmB/NOP-type" evidence="8">
    <location>
        <begin position="62"/>
        <end position="379"/>
    </location>
</feature>
<comment type="similarity">
    <text evidence="5">Belongs to the class I-like SAM-binding methyltransferase superfamily. RsmB/NOP family.</text>
</comment>
<comment type="caution">
    <text evidence="9">The sequence shown here is derived from an EMBL/GenBank/DDBJ whole genome shotgun (WGS) entry which is preliminary data.</text>
</comment>
<evidence type="ECO:0008006" key="11">
    <source>
        <dbReference type="Google" id="ProtNLM"/>
    </source>
</evidence>
<dbReference type="InterPro" id="IPR029006">
    <property type="entry name" value="ADF-H/Gelsolin-like_dom_sf"/>
</dbReference>
<feature type="region of interest" description="Disordered" evidence="6">
    <location>
        <begin position="1"/>
        <end position="42"/>
    </location>
</feature>
<feature type="compositionally biased region" description="Low complexity" evidence="6">
    <location>
        <begin position="564"/>
        <end position="573"/>
    </location>
</feature>
<keyword evidence="4 5" id="KW-0694">RNA-binding</keyword>
<dbReference type="InterPro" id="IPR001678">
    <property type="entry name" value="MeTrfase_RsmB-F_NOP2_dom"/>
</dbReference>
<dbReference type="Proteomes" id="UP001150925">
    <property type="component" value="Unassembled WGS sequence"/>
</dbReference>
<dbReference type="Pfam" id="PF01189">
    <property type="entry name" value="Methyltr_RsmB-F"/>
    <property type="match status" value="2"/>
</dbReference>
<sequence length="631" mass="69762">MHSPNRIDQPTPCKEPKVPPETSIVDIPEKTPPEVQTSTASQRELPESFIRFLKDNGIPHDFYDTCGAIPRYFRTARRLPSDNIESIRIELKLKFDAPMEKVPHVPDFWRTAPHVKLSHLEAYAQGYIYGLDITSGLAVLALDLEENDQVLDLCCAPGAKLCMISDLLGTDGRGTVTGVDISPQRIATCRALVKKYRHWNARLYCGDGTTFTLRAPLATWKDPTKGRDATISEPTSLPTKPFYAPRLLRHEASRLGWELYDKYDTWGWEKFEKQFMNPERINTITDLQRRLITNGWNLLKPGGLLVYSTCSLTRAQNEGVVTWFLEHHPEAIVEPVPFVKEMLGEDVKYCRGDLVKEAIRFHPDITQTSGFFLVRVRICLPVMSCDLSDSNILQAYTEIVNGQGTNWLLLGYNDTRDIISLYGKGSGGLGEFVTHLRSEVLFGFLRFDNTNILIQHISEQVSGVRRARGLVHGRAVANLLKDHDQQIIVSSAGDLREDTLRSRIKSSNTDEAGDNETMTDDAPRATSPKPTVSSPTFSPTSSSPTTGSHLQPPAQPSYSGVVDAPVAPLPSAEAEAESRKPRGMQVQQSPLEPIPAESTPQTGSGSLAPSTSSSPGPSISNISTATNGHHL</sequence>
<feature type="compositionally biased region" description="Low complexity" evidence="6">
    <location>
        <begin position="526"/>
        <end position="548"/>
    </location>
</feature>
<evidence type="ECO:0000256" key="5">
    <source>
        <dbReference type="PROSITE-ProRule" id="PRU01023"/>
    </source>
</evidence>
<dbReference type="GO" id="GO:0001510">
    <property type="term" value="P:RNA methylation"/>
    <property type="evidence" value="ECO:0007669"/>
    <property type="project" value="InterPro"/>
</dbReference>
<feature type="compositionally biased region" description="Low complexity" evidence="6">
    <location>
        <begin position="602"/>
        <end position="624"/>
    </location>
</feature>
<dbReference type="GO" id="GO:0003779">
    <property type="term" value="F:actin binding"/>
    <property type="evidence" value="ECO:0007669"/>
    <property type="project" value="InterPro"/>
</dbReference>
<keyword evidence="1 5" id="KW-0489">Methyltransferase</keyword>
<feature type="binding site" evidence="5">
    <location>
        <position position="180"/>
    </location>
    <ligand>
        <name>S-adenosyl-L-methionine</name>
        <dbReference type="ChEBI" id="CHEBI:59789"/>
    </ligand>
</feature>
<evidence type="ECO:0000256" key="2">
    <source>
        <dbReference type="ARBA" id="ARBA00022679"/>
    </source>
</evidence>
<dbReference type="PRINTS" id="PR02010">
    <property type="entry name" value="RCMT9"/>
</dbReference>
<feature type="domain" description="ADF-H" evidence="7">
    <location>
        <begin position="384"/>
        <end position="505"/>
    </location>
</feature>
<evidence type="ECO:0000259" key="7">
    <source>
        <dbReference type="PROSITE" id="PS51263"/>
    </source>
</evidence>
<comment type="caution">
    <text evidence="5">Lacks conserved residue(s) required for the propagation of feature annotation.</text>
</comment>
<dbReference type="InterPro" id="IPR023269">
    <property type="entry name" value="RCMT_subfamily_9"/>
</dbReference>
<dbReference type="Gene3D" id="3.40.20.10">
    <property type="entry name" value="Severin"/>
    <property type="match status" value="1"/>
</dbReference>
<feature type="binding site" evidence="5">
    <location>
        <position position="207"/>
    </location>
    <ligand>
        <name>S-adenosyl-L-methionine</name>
        <dbReference type="ChEBI" id="CHEBI:59789"/>
    </ligand>
</feature>
<dbReference type="OrthoDB" id="6093671at2759"/>
<dbReference type="PROSITE" id="PS51263">
    <property type="entry name" value="ADF_H"/>
    <property type="match status" value="1"/>
</dbReference>
<evidence type="ECO:0000256" key="6">
    <source>
        <dbReference type="SAM" id="MobiDB-lite"/>
    </source>
</evidence>
<proteinExistence type="inferred from homology"/>
<evidence type="ECO:0000256" key="4">
    <source>
        <dbReference type="ARBA" id="ARBA00022884"/>
    </source>
</evidence>
<feature type="non-terminal residue" evidence="9">
    <location>
        <position position="631"/>
    </location>
</feature>
<dbReference type="SUPFAM" id="SSF53335">
    <property type="entry name" value="S-adenosyl-L-methionine-dependent methyltransferases"/>
    <property type="match status" value="1"/>
</dbReference>
<evidence type="ECO:0000256" key="1">
    <source>
        <dbReference type="ARBA" id="ARBA00022603"/>
    </source>
</evidence>
<feature type="region of interest" description="Disordered" evidence="6">
    <location>
        <begin position="499"/>
        <end position="631"/>
    </location>
</feature>
<dbReference type="EMBL" id="JANBPY010000788">
    <property type="protein sequence ID" value="KAJ1963712.1"/>
    <property type="molecule type" value="Genomic_DNA"/>
</dbReference>
<dbReference type="InterPro" id="IPR029063">
    <property type="entry name" value="SAM-dependent_MTases_sf"/>
</dbReference>
<protein>
    <recommendedName>
        <fullName evidence="11">SAM-dependent MTase RsmB/NOP-type domain-containing protein</fullName>
    </recommendedName>
</protein>
<dbReference type="PANTHER" id="PTHR22807">
    <property type="entry name" value="NOP2 YEAST -RELATED NOL1/NOP2/FMU SUN DOMAIN-CONTAINING"/>
    <property type="match status" value="1"/>
</dbReference>
<organism evidence="9 10">
    <name type="scientific">Dispira parvispora</name>
    <dbReference type="NCBI Taxonomy" id="1520584"/>
    <lineage>
        <taxon>Eukaryota</taxon>
        <taxon>Fungi</taxon>
        <taxon>Fungi incertae sedis</taxon>
        <taxon>Zoopagomycota</taxon>
        <taxon>Kickxellomycotina</taxon>
        <taxon>Dimargaritomycetes</taxon>
        <taxon>Dimargaritales</taxon>
        <taxon>Dimargaritaceae</taxon>
        <taxon>Dispira</taxon>
    </lineage>
</organism>
<dbReference type="GO" id="GO:0008173">
    <property type="term" value="F:RNA methyltransferase activity"/>
    <property type="evidence" value="ECO:0007669"/>
    <property type="project" value="InterPro"/>
</dbReference>
<dbReference type="InterPro" id="IPR002108">
    <property type="entry name" value="ADF-H"/>
</dbReference>
<evidence type="ECO:0000256" key="3">
    <source>
        <dbReference type="ARBA" id="ARBA00022691"/>
    </source>
</evidence>
<dbReference type="AlphaFoldDB" id="A0A9W8AP75"/>
<dbReference type="PRINTS" id="PR02008">
    <property type="entry name" value="RCMTFAMILY"/>
</dbReference>
<evidence type="ECO:0000259" key="8">
    <source>
        <dbReference type="PROSITE" id="PS51686"/>
    </source>
</evidence>
<name>A0A9W8AP75_9FUNG</name>
<dbReference type="Gene3D" id="3.40.50.150">
    <property type="entry name" value="Vaccinia Virus protein VP39"/>
    <property type="match status" value="1"/>
</dbReference>
<dbReference type="InterPro" id="IPR023267">
    <property type="entry name" value="RCMT"/>
</dbReference>
<reference evidence="9" key="1">
    <citation type="submission" date="2022-07" db="EMBL/GenBank/DDBJ databases">
        <title>Phylogenomic reconstructions and comparative analyses of Kickxellomycotina fungi.</title>
        <authorList>
            <person name="Reynolds N.K."/>
            <person name="Stajich J.E."/>
            <person name="Barry K."/>
            <person name="Grigoriev I.V."/>
            <person name="Crous P."/>
            <person name="Smith M.E."/>
        </authorList>
    </citation>
    <scope>NUCLEOTIDE SEQUENCE</scope>
    <source>
        <strain evidence="9">RSA 1196</strain>
    </source>
</reference>
<keyword evidence="3 5" id="KW-0949">S-adenosyl-L-methionine</keyword>
<dbReference type="InterPro" id="IPR049560">
    <property type="entry name" value="MeTrfase_RsmB-F_NOP2_cat"/>
</dbReference>
<evidence type="ECO:0000313" key="10">
    <source>
        <dbReference type="Proteomes" id="UP001150925"/>
    </source>
</evidence>
<dbReference type="GO" id="GO:0003723">
    <property type="term" value="F:RNA binding"/>
    <property type="evidence" value="ECO:0007669"/>
    <property type="project" value="UniProtKB-UniRule"/>
</dbReference>
<dbReference type="CDD" id="cd02440">
    <property type="entry name" value="AdoMet_MTases"/>
    <property type="match status" value="1"/>
</dbReference>
<dbReference type="PANTHER" id="PTHR22807:SF16">
    <property type="entry name" value="SAM-DEPENDENT MTASE RSMB_NOP-TYPE DOMAIN-CONTAINING PROTEIN"/>
    <property type="match status" value="1"/>
</dbReference>
<dbReference type="SUPFAM" id="SSF55753">
    <property type="entry name" value="Actin depolymerizing proteins"/>
    <property type="match status" value="1"/>
</dbReference>
<evidence type="ECO:0000313" key="9">
    <source>
        <dbReference type="EMBL" id="KAJ1963712.1"/>
    </source>
</evidence>